<feature type="compositionally biased region" description="Polar residues" evidence="1">
    <location>
        <begin position="321"/>
        <end position="352"/>
    </location>
</feature>
<feature type="compositionally biased region" description="Polar residues" evidence="1">
    <location>
        <begin position="836"/>
        <end position="856"/>
    </location>
</feature>
<feature type="compositionally biased region" description="Basic and acidic residues" evidence="1">
    <location>
        <begin position="1270"/>
        <end position="1279"/>
    </location>
</feature>
<gene>
    <name evidence="4" type="ORF">ZEAMMB73_Zm00001d047449</name>
</gene>
<dbReference type="InterPro" id="IPR000313">
    <property type="entry name" value="PWWP_dom"/>
</dbReference>
<sequence length="1501" mass="165785">MAPAKRKRAAAAAAAAAAAKWKVGDLVLAKMKGFPAWPAMISEPEQWKMPSTKKKPLVYFYGTKQIAFCNYADLEAFTEEKKRSLLAKRHGKGADFLRAVDEIIEVYDSLKDIGSNKVDLPAEEVKPGVEKFAENNSRMDTEDLVSSSYMHNDRKIEDHYVTTRSHDMVNSDRPSVDERCVVNSAPDEPIENVSILDEMRDISLRTNSFSNKQRDAQPQNCYTRTRVPSLRKSRSSLSLESRKAQGSGNFFDHTNLASINLVPGEHKEPSHHRHEDDKANSSSVSTSDNVWLHSGEGTSNQPVTLGASNGNRMLNTPAEVDSTSNREASENGTTETELKSNGTSDLPMNTAVNFKRKRKSDRKPGPHYRDCTTPNKDDQLCAEYSEILPDSPNSKNEVSKSDGDEHLPLVKRARVRMGRSQLEDSPVDEIDVSNKKPELATALDQCDRNGKPASPANDYSADQVSAVVSSAPNLSCKLDTTILSKEGHLPWKNKEYHPKILALDVEAALPPSKRLHRALEAMSANVAENTKNIPEVTGPNEMTLNGSLLTASSLSNKSADAVVTVSNRPVIVQSPEPSLDTQFVHNPSGKCTSESILQNNSIPDSASVPSKENDHIVLKGDICEETLMDTKTANGSWDCSELNNDSCGKTSALCMKLNRPALNVTQATSVPDRLSSSLEKASENVAASGVKETKTFGSAVCDVDRSAEPIDRSNNNVTSNTMRHSETIVADSVNNVGDTASNSSLATKSSSIQSDADTRTSELHTFSSLALKELNHRKIKDRSTSPDSMPMKELIAVAQARRFSRSTSFPDNFLNAKYIPETSINIPSKEGPHRQLSPSNRIIRSTSGNDNVNSRSPFDNIQQKKLAAHGANAARRSFKDFLSTLTRTKESISRATRLAMECAKFGIAGEAVLPRILYAAAPPGNSAWENRKQCLKVLKLWLERKTLSEYIIRHHIREIETINEASFGSSRRPSRTERALNDPLRDNEGMLVDEYGSNAGFQLPNLICTKVLEEEEENSSEGRSLSFEAVTPEQDAPYNDDNEESQMPVEKHHHILEEVDGELEMEDVAPPSDIGATTKCQPEQSDTNRAPSDQRPSDAGPPLPVDRPPSPPPLPSSPPPVPVPQSAQMQPKLQMASDPMAPHPQRATYSVQSQQQHSIAEHPGNMNSSVAPLPPPPFNSSGYGGQQNQIPPPPPMAPLNPPGPHGSFPAPPAPYHGNNYHRPPTTSMPNEGYHQQPPPPPPPPNQFPSVPPEHQHRPHHWGNNCPPYPERYRYNGHDRGNHRHDRRHHGHDRQHHYDDRGYHYDDRGYHYDDRGHYFDDRRHHFDDRGHHFDERAIRGPMHNDAADQGRYSFPPGTFLAMVMNLFLLTMVLLGFLTILKLHQPQCTMGDHQILRQGLVQAGLGRLGYLITILPRDILWSLQFHIQLEVMVDGDLDNLFRYRSGALMLSLVCGGLTCGRVCLVSLLQVEGTHGGGALQESGSWYLPPCTDVSHGFYGGRAA</sequence>
<organism evidence="4">
    <name type="scientific">Zea mays</name>
    <name type="common">Maize</name>
    <dbReference type="NCBI Taxonomy" id="4577"/>
    <lineage>
        <taxon>Eukaryota</taxon>
        <taxon>Viridiplantae</taxon>
        <taxon>Streptophyta</taxon>
        <taxon>Embryophyta</taxon>
        <taxon>Tracheophyta</taxon>
        <taxon>Spermatophyta</taxon>
        <taxon>Magnoliopsida</taxon>
        <taxon>Liliopsida</taxon>
        <taxon>Poales</taxon>
        <taxon>Poaceae</taxon>
        <taxon>PACMAD clade</taxon>
        <taxon>Panicoideae</taxon>
        <taxon>Andropogonodae</taxon>
        <taxon>Andropogoneae</taxon>
        <taxon>Tripsacinae</taxon>
        <taxon>Zea</taxon>
    </lineage>
</organism>
<dbReference type="SMR" id="A0A1D6P9K0"/>
<feature type="domain" description="PWWP" evidence="3">
    <location>
        <begin position="23"/>
        <end position="80"/>
    </location>
</feature>
<feature type="compositionally biased region" description="Polar residues" evidence="1">
    <location>
        <begin position="1147"/>
        <end position="1158"/>
    </location>
</feature>
<dbReference type="FunCoup" id="A0A1D6P9K0">
    <property type="interactions" value="2506"/>
</dbReference>
<dbReference type="EMBL" id="CM000785">
    <property type="protein sequence ID" value="AQL06486.1"/>
    <property type="molecule type" value="Genomic_DNA"/>
</dbReference>
<dbReference type="ExpressionAtlas" id="A0A1D6P9K0">
    <property type="expression patterns" value="baseline and differential"/>
</dbReference>
<keyword evidence="2" id="KW-0812">Transmembrane</keyword>
<feature type="compositionally biased region" description="Polar residues" evidence="1">
    <location>
        <begin position="208"/>
        <end position="223"/>
    </location>
</feature>
<dbReference type="IntAct" id="A0A1D6P9K0">
    <property type="interactions" value="8"/>
</dbReference>
<feature type="region of interest" description="Disordered" evidence="1">
    <location>
        <begin position="1068"/>
        <end position="1299"/>
    </location>
</feature>
<evidence type="ECO:0000256" key="2">
    <source>
        <dbReference type="SAM" id="Phobius"/>
    </source>
</evidence>
<feature type="region of interest" description="Disordered" evidence="1">
    <location>
        <begin position="825"/>
        <end position="856"/>
    </location>
</feature>
<dbReference type="STRING" id="4577.A0A1D6P9K0"/>
<dbReference type="EMBL" id="CM000785">
    <property type="protein sequence ID" value="AQL06476.1"/>
    <property type="molecule type" value="Genomic_DNA"/>
</dbReference>
<feature type="compositionally biased region" description="Basic residues" evidence="1">
    <location>
        <begin position="1280"/>
        <end position="1294"/>
    </location>
</feature>
<keyword evidence="2" id="KW-1133">Transmembrane helix</keyword>
<feature type="compositionally biased region" description="Pro residues" evidence="1">
    <location>
        <begin position="1236"/>
        <end position="1251"/>
    </location>
</feature>
<dbReference type="PANTHER" id="PTHR12550:SF83">
    <property type="entry name" value="OS03G0358000 PROTEIN"/>
    <property type="match status" value="1"/>
</dbReference>
<evidence type="ECO:0000313" key="4">
    <source>
        <dbReference type="EMBL" id="AQL06486.1"/>
    </source>
</evidence>
<feature type="compositionally biased region" description="Basic and acidic residues" evidence="1">
    <location>
        <begin position="264"/>
        <end position="279"/>
    </location>
</feature>
<keyword evidence="2" id="KW-0472">Membrane</keyword>
<reference evidence="4" key="1">
    <citation type="submission" date="2015-12" db="EMBL/GenBank/DDBJ databases">
        <title>Update maize B73 reference genome by single molecule sequencing technologies.</title>
        <authorList>
            <consortium name="Maize Genome Sequencing Project"/>
            <person name="Ware D."/>
        </authorList>
    </citation>
    <scope>NUCLEOTIDE SEQUENCE</scope>
    <source>
        <tissue evidence="4">Seedling</tissue>
    </source>
</reference>
<dbReference type="Pfam" id="PF00855">
    <property type="entry name" value="PWWP"/>
    <property type="match status" value="1"/>
</dbReference>
<feature type="transmembrane region" description="Helical" evidence="2">
    <location>
        <begin position="1358"/>
        <end position="1379"/>
    </location>
</feature>
<protein>
    <submittedName>
        <fullName evidence="4">Protein HUA2-LIKE 3</fullName>
    </submittedName>
</protein>
<dbReference type="InParanoid" id="A0A1D6P9K0"/>
<dbReference type="SUPFAM" id="SSF63748">
    <property type="entry name" value="Tudor/PWWP/MBT"/>
    <property type="match status" value="1"/>
</dbReference>
<feature type="compositionally biased region" description="Basic and acidic residues" evidence="1">
    <location>
        <begin position="362"/>
        <end position="376"/>
    </location>
</feature>
<dbReference type="PANTHER" id="PTHR12550">
    <property type="entry name" value="HEPATOMA-DERIVED GROWTH FACTOR-RELATED"/>
    <property type="match status" value="1"/>
</dbReference>
<dbReference type="Gene3D" id="2.30.30.140">
    <property type="match status" value="1"/>
</dbReference>
<name>A0A1D6P9K0_MAIZE</name>
<evidence type="ECO:0000256" key="1">
    <source>
        <dbReference type="SAM" id="MobiDB-lite"/>
    </source>
</evidence>
<feature type="compositionally biased region" description="Polar residues" evidence="1">
    <location>
        <begin position="1078"/>
        <end position="1091"/>
    </location>
</feature>
<dbReference type="EMBL" id="CM000785">
    <property type="protein sequence ID" value="AQL06505.1"/>
    <property type="molecule type" value="Genomic_DNA"/>
</dbReference>
<evidence type="ECO:0000259" key="3">
    <source>
        <dbReference type="PROSITE" id="PS50812"/>
    </source>
</evidence>
<feature type="compositionally biased region" description="Pro residues" evidence="1">
    <location>
        <begin position="1099"/>
        <end position="1123"/>
    </location>
</feature>
<proteinExistence type="predicted"/>
<feature type="region of interest" description="Disordered" evidence="1">
    <location>
        <begin position="1013"/>
        <end position="1048"/>
    </location>
</feature>
<dbReference type="PROSITE" id="PS50812">
    <property type="entry name" value="PWWP"/>
    <property type="match status" value="1"/>
</dbReference>
<feature type="compositionally biased region" description="Polar residues" evidence="1">
    <location>
        <begin position="296"/>
        <end position="314"/>
    </location>
</feature>
<feature type="region of interest" description="Disordered" evidence="1">
    <location>
        <begin position="208"/>
        <end position="376"/>
    </location>
</feature>
<feature type="compositionally biased region" description="Polar residues" evidence="1">
    <location>
        <begin position="280"/>
        <end position="289"/>
    </location>
</feature>
<feature type="compositionally biased region" description="Pro residues" evidence="1">
    <location>
        <begin position="1190"/>
        <end position="1214"/>
    </location>
</feature>
<accession>A0A1D6P9K0</accession>
<dbReference type="SMART" id="SM00293">
    <property type="entry name" value="PWWP"/>
    <property type="match status" value="1"/>
</dbReference>